<name>A0AAE1FKR5_PETCI</name>
<reference evidence="3" key="1">
    <citation type="submission" date="2023-10" db="EMBL/GenBank/DDBJ databases">
        <title>Genome assemblies of two species of porcelain crab, Petrolisthes cinctipes and Petrolisthes manimaculis (Anomura: Porcellanidae).</title>
        <authorList>
            <person name="Angst P."/>
        </authorList>
    </citation>
    <scope>NUCLEOTIDE SEQUENCE</scope>
    <source>
        <strain evidence="3">PB745_01</strain>
        <tissue evidence="3">Gill</tissue>
    </source>
</reference>
<feature type="chain" id="PRO_5041903873" evidence="2">
    <location>
        <begin position="22"/>
        <end position="118"/>
    </location>
</feature>
<feature type="signal peptide" evidence="2">
    <location>
        <begin position="1"/>
        <end position="21"/>
    </location>
</feature>
<dbReference type="Proteomes" id="UP001286313">
    <property type="component" value="Unassembled WGS sequence"/>
</dbReference>
<keyword evidence="4" id="KW-1185">Reference proteome</keyword>
<feature type="region of interest" description="Disordered" evidence="1">
    <location>
        <begin position="33"/>
        <end position="61"/>
    </location>
</feature>
<dbReference type="EMBL" id="JAWQEG010001887">
    <property type="protein sequence ID" value="KAK3875982.1"/>
    <property type="molecule type" value="Genomic_DNA"/>
</dbReference>
<accession>A0AAE1FKR5</accession>
<evidence type="ECO:0000256" key="2">
    <source>
        <dbReference type="SAM" id="SignalP"/>
    </source>
</evidence>
<sequence length="118" mass="13445">MSRRAAARLVIIPWAAVTVFSGTDLRYKNCKVQHKSIPSSQPKSRPVTYQDSPMDKESQPLSYSSYQPEVWILLYPIYQAEEDRTPTVALQQYSRLNGNRKPTAPTTDGTFTMETTKM</sequence>
<protein>
    <submittedName>
        <fullName evidence="3">Uncharacterized protein</fullName>
    </submittedName>
</protein>
<comment type="caution">
    <text evidence="3">The sequence shown here is derived from an EMBL/GenBank/DDBJ whole genome shotgun (WGS) entry which is preliminary data.</text>
</comment>
<keyword evidence="2" id="KW-0732">Signal</keyword>
<evidence type="ECO:0000313" key="3">
    <source>
        <dbReference type="EMBL" id="KAK3875982.1"/>
    </source>
</evidence>
<evidence type="ECO:0000256" key="1">
    <source>
        <dbReference type="SAM" id="MobiDB-lite"/>
    </source>
</evidence>
<feature type="region of interest" description="Disordered" evidence="1">
    <location>
        <begin position="95"/>
        <end position="118"/>
    </location>
</feature>
<proteinExistence type="predicted"/>
<dbReference type="AlphaFoldDB" id="A0AAE1FKR5"/>
<feature type="compositionally biased region" description="Polar residues" evidence="1">
    <location>
        <begin position="36"/>
        <end position="51"/>
    </location>
</feature>
<evidence type="ECO:0000313" key="4">
    <source>
        <dbReference type="Proteomes" id="UP001286313"/>
    </source>
</evidence>
<feature type="compositionally biased region" description="Polar residues" evidence="1">
    <location>
        <begin position="104"/>
        <end position="118"/>
    </location>
</feature>
<gene>
    <name evidence="3" type="ORF">Pcinc_019194</name>
</gene>
<organism evidence="3 4">
    <name type="scientific">Petrolisthes cinctipes</name>
    <name type="common">Flat porcelain crab</name>
    <dbReference type="NCBI Taxonomy" id="88211"/>
    <lineage>
        <taxon>Eukaryota</taxon>
        <taxon>Metazoa</taxon>
        <taxon>Ecdysozoa</taxon>
        <taxon>Arthropoda</taxon>
        <taxon>Crustacea</taxon>
        <taxon>Multicrustacea</taxon>
        <taxon>Malacostraca</taxon>
        <taxon>Eumalacostraca</taxon>
        <taxon>Eucarida</taxon>
        <taxon>Decapoda</taxon>
        <taxon>Pleocyemata</taxon>
        <taxon>Anomura</taxon>
        <taxon>Galatheoidea</taxon>
        <taxon>Porcellanidae</taxon>
        <taxon>Petrolisthes</taxon>
    </lineage>
</organism>